<organism evidence="2">
    <name type="scientific">marine metagenome</name>
    <dbReference type="NCBI Taxonomy" id="408172"/>
    <lineage>
        <taxon>unclassified sequences</taxon>
        <taxon>metagenomes</taxon>
        <taxon>ecological metagenomes</taxon>
    </lineage>
</organism>
<gene>
    <name evidence="2" type="ORF">METZ01_LOCUS467349</name>
</gene>
<proteinExistence type="predicted"/>
<evidence type="ECO:0000256" key="1">
    <source>
        <dbReference type="ARBA" id="ARBA00022679"/>
    </source>
</evidence>
<reference evidence="2" key="1">
    <citation type="submission" date="2018-05" db="EMBL/GenBank/DDBJ databases">
        <authorList>
            <person name="Lanie J.A."/>
            <person name="Ng W.-L."/>
            <person name="Kazmierczak K.M."/>
            <person name="Andrzejewski T.M."/>
            <person name="Davidsen T.M."/>
            <person name="Wayne K.J."/>
            <person name="Tettelin H."/>
            <person name="Glass J.I."/>
            <person name="Rusch D."/>
            <person name="Podicherti R."/>
            <person name="Tsui H.-C.T."/>
            <person name="Winkler M.E."/>
        </authorList>
    </citation>
    <scope>NUCLEOTIDE SEQUENCE</scope>
</reference>
<dbReference type="PANTHER" id="PTHR10291:SF0">
    <property type="entry name" value="DEHYDRODOLICHYL DIPHOSPHATE SYNTHASE 2"/>
    <property type="match status" value="1"/>
</dbReference>
<dbReference type="Gene3D" id="3.40.1180.10">
    <property type="entry name" value="Decaprenyl diphosphate synthase-like"/>
    <property type="match status" value="1"/>
</dbReference>
<dbReference type="Pfam" id="PF01255">
    <property type="entry name" value="Prenyltransf"/>
    <property type="match status" value="1"/>
</dbReference>
<keyword evidence="1" id="KW-0808">Transferase</keyword>
<evidence type="ECO:0000313" key="2">
    <source>
        <dbReference type="EMBL" id="SVE14495.1"/>
    </source>
</evidence>
<dbReference type="GO" id="GO:0016094">
    <property type="term" value="P:polyprenol biosynthetic process"/>
    <property type="evidence" value="ECO:0007669"/>
    <property type="project" value="TreeGrafter"/>
</dbReference>
<name>A0A383B4Z5_9ZZZZ</name>
<dbReference type="EMBL" id="UINC01197157">
    <property type="protein sequence ID" value="SVE14495.1"/>
    <property type="molecule type" value="Genomic_DNA"/>
</dbReference>
<evidence type="ECO:0008006" key="3">
    <source>
        <dbReference type="Google" id="ProtNLM"/>
    </source>
</evidence>
<dbReference type="SUPFAM" id="SSF64005">
    <property type="entry name" value="Undecaprenyl diphosphate synthase"/>
    <property type="match status" value="1"/>
</dbReference>
<accession>A0A383B4Z5</accession>
<dbReference type="PANTHER" id="PTHR10291">
    <property type="entry name" value="DEHYDRODOLICHYL DIPHOSPHATE SYNTHASE FAMILY MEMBER"/>
    <property type="match status" value="1"/>
</dbReference>
<dbReference type="InterPro" id="IPR036424">
    <property type="entry name" value="UPP_synth-like_sf"/>
</dbReference>
<dbReference type="GO" id="GO:0045547">
    <property type="term" value="F:ditrans,polycis-polyprenyl diphosphate synthase [(2E,6E)-farnesyl diphosphate specific] activity"/>
    <property type="evidence" value="ECO:0007669"/>
    <property type="project" value="TreeGrafter"/>
</dbReference>
<feature type="non-terminal residue" evidence="2">
    <location>
        <position position="83"/>
    </location>
</feature>
<dbReference type="AlphaFoldDB" id="A0A383B4Z5"/>
<dbReference type="InterPro" id="IPR001441">
    <property type="entry name" value="UPP_synth-like"/>
</dbReference>
<sequence>MHDLTPEDLERLPRHVAIIMDGNGRWARSRGKPRLFGHRNGVENVRTVVNTAFKIGVPYLTLYAFSTENQNRPGEEKFGLMRL</sequence>
<protein>
    <recommendedName>
        <fullName evidence="3">Di-trans,poly-cis-decaprenylcistransferase</fullName>
    </recommendedName>
</protein>